<evidence type="ECO:0000256" key="1">
    <source>
        <dbReference type="SAM" id="MobiDB-lite"/>
    </source>
</evidence>
<protein>
    <submittedName>
        <fullName evidence="2">Uncharacterized protein</fullName>
    </submittedName>
</protein>
<sequence>MEEKCEYSPAPFREGDLNWFLWLAQQAHIPLLQYHQHKAVLRSSAQEAPNSGSNLGAANASASSHQARSFSTASALISSPQHDQDGSSPTTQSSQPSR</sequence>
<reference evidence="2 3" key="1">
    <citation type="journal article" date="2018" name="Evol. Lett.">
        <title>Horizontal gene cluster transfer increased hallucinogenic mushroom diversity.</title>
        <authorList>
            <person name="Reynolds H.T."/>
            <person name="Vijayakumar V."/>
            <person name="Gluck-Thaler E."/>
            <person name="Korotkin H.B."/>
            <person name="Matheny P.B."/>
            <person name="Slot J.C."/>
        </authorList>
    </citation>
    <scope>NUCLEOTIDE SEQUENCE [LARGE SCALE GENOMIC DNA]</scope>
    <source>
        <strain evidence="2 3">2631</strain>
    </source>
</reference>
<name>A0A409XA89_PSICY</name>
<comment type="caution">
    <text evidence="2">The sequence shown here is derived from an EMBL/GenBank/DDBJ whole genome shotgun (WGS) entry which is preliminary data.</text>
</comment>
<feature type="compositionally biased region" description="Polar residues" evidence="1">
    <location>
        <begin position="65"/>
        <end position="81"/>
    </location>
</feature>
<accession>A0A409XA89</accession>
<dbReference type="Proteomes" id="UP000283269">
    <property type="component" value="Unassembled WGS sequence"/>
</dbReference>
<feature type="region of interest" description="Disordered" evidence="1">
    <location>
        <begin position="42"/>
        <end position="98"/>
    </location>
</feature>
<organism evidence="2 3">
    <name type="scientific">Psilocybe cyanescens</name>
    <dbReference type="NCBI Taxonomy" id="93625"/>
    <lineage>
        <taxon>Eukaryota</taxon>
        <taxon>Fungi</taxon>
        <taxon>Dikarya</taxon>
        <taxon>Basidiomycota</taxon>
        <taxon>Agaricomycotina</taxon>
        <taxon>Agaricomycetes</taxon>
        <taxon>Agaricomycetidae</taxon>
        <taxon>Agaricales</taxon>
        <taxon>Agaricineae</taxon>
        <taxon>Strophariaceae</taxon>
        <taxon>Psilocybe</taxon>
    </lineage>
</organism>
<keyword evidence="3" id="KW-1185">Reference proteome</keyword>
<proteinExistence type="predicted"/>
<feature type="compositionally biased region" description="Low complexity" evidence="1">
    <location>
        <begin position="48"/>
        <end position="64"/>
    </location>
</feature>
<evidence type="ECO:0000313" key="2">
    <source>
        <dbReference type="EMBL" id="PPQ87640.1"/>
    </source>
</evidence>
<dbReference type="EMBL" id="NHYD01002236">
    <property type="protein sequence ID" value="PPQ87640.1"/>
    <property type="molecule type" value="Genomic_DNA"/>
</dbReference>
<dbReference type="InParanoid" id="A0A409XA89"/>
<feature type="compositionally biased region" description="Low complexity" evidence="1">
    <location>
        <begin position="87"/>
        <end position="98"/>
    </location>
</feature>
<dbReference type="AlphaFoldDB" id="A0A409XA89"/>
<evidence type="ECO:0000313" key="3">
    <source>
        <dbReference type="Proteomes" id="UP000283269"/>
    </source>
</evidence>
<gene>
    <name evidence="2" type="ORF">CVT25_011480</name>
</gene>